<dbReference type="GO" id="GO:0019877">
    <property type="term" value="P:diaminopimelate biosynthetic process"/>
    <property type="evidence" value="ECO:0007669"/>
    <property type="project" value="UniProtKB-UniRule"/>
</dbReference>
<feature type="site" description="Part of a proton relay during catalysis" evidence="12">
    <location>
        <position position="44"/>
    </location>
</feature>
<dbReference type="NCBIfam" id="TIGR00674">
    <property type="entry name" value="dapA"/>
    <property type="match status" value="1"/>
</dbReference>
<evidence type="ECO:0000256" key="8">
    <source>
        <dbReference type="ARBA" id="ARBA00023154"/>
    </source>
</evidence>
<evidence type="ECO:0000256" key="2">
    <source>
        <dbReference type="ARBA" id="ARBA00005120"/>
    </source>
</evidence>
<feature type="active site" description="Schiff-base intermediate with substrate" evidence="12 14">
    <location>
        <position position="161"/>
    </location>
</feature>
<dbReference type="GO" id="GO:0008840">
    <property type="term" value="F:4-hydroxy-tetrahydrodipicolinate synthase activity"/>
    <property type="evidence" value="ECO:0007669"/>
    <property type="project" value="UniProtKB-UniRule"/>
</dbReference>
<accession>B2KAQ5</accession>
<keyword evidence="7 12" id="KW-0220">Diaminopimelate biosynthesis</keyword>
<evidence type="ECO:0000256" key="3">
    <source>
        <dbReference type="ARBA" id="ARBA00007592"/>
    </source>
</evidence>
<evidence type="ECO:0000256" key="11">
    <source>
        <dbReference type="ARBA" id="ARBA00047836"/>
    </source>
</evidence>
<dbReference type="InterPro" id="IPR020625">
    <property type="entry name" value="Schiff_base-form_aldolases_AS"/>
</dbReference>
<dbReference type="Proteomes" id="UP000001029">
    <property type="component" value="Chromosome"/>
</dbReference>
<dbReference type="SMART" id="SM01130">
    <property type="entry name" value="DHDPS"/>
    <property type="match status" value="1"/>
</dbReference>
<evidence type="ECO:0000313" key="16">
    <source>
        <dbReference type="EMBL" id="ACC97601.1"/>
    </source>
</evidence>
<comment type="subcellular location">
    <subcellularLocation>
        <location evidence="12">Cytoplasm</location>
    </subcellularLocation>
</comment>
<keyword evidence="5 12" id="KW-0963">Cytoplasm</keyword>
<dbReference type="PRINTS" id="PR00146">
    <property type="entry name" value="DHPICSNTHASE"/>
</dbReference>
<name>B2KAQ5_ELUMP</name>
<comment type="similarity">
    <text evidence="3 12 13">Belongs to the DapA family.</text>
</comment>
<dbReference type="KEGG" id="emi:Emin_0033"/>
<dbReference type="STRING" id="445932.Emin_0033"/>
<evidence type="ECO:0000256" key="5">
    <source>
        <dbReference type="ARBA" id="ARBA00022490"/>
    </source>
</evidence>
<dbReference type="InterPro" id="IPR002220">
    <property type="entry name" value="DapA-like"/>
</dbReference>
<dbReference type="AlphaFoldDB" id="B2KAQ5"/>
<evidence type="ECO:0000256" key="4">
    <source>
        <dbReference type="ARBA" id="ARBA00012086"/>
    </source>
</evidence>
<dbReference type="Pfam" id="PF00701">
    <property type="entry name" value="DHDPS"/>
    <property type="match status" value="1"/>
</dbReference>
<dbReference type="CDD" id="cd00950">
    <property type="entry name" value="DHDPS"/>
    <property type="match status" value="1"/>
</dbReference>
<comment type="function">
    <text evidence="1 12">Catalyzes the condensation of (S)-aspartate-beta-semialdehyde [(S)-ASA] and pyruvate to 4-hydroxy-tetrahydrodipicolinate (HTPA).</text>
</comment>
<evidence type="ECO:0000256" key="7">
    <source>
        <dbReference type="ARBA" id="ARBA00022915"/>
    </source>
</evidence>
<evidence type="ECO:0000313" key="17">
    <source>
        <dbReference type="Proteomes" id="UP000001029"/>
    </source>
</evidence>
<dbReference type="InterPro" id="IPR005263">
    <property type="entry name" value="DapA"/>
</dbReference>
<keyword evidence="17" id="KW-1185">Reference proteome</keyword>
<comment type="catalytic activity">
    <reaction evidence="11 12">
        <text>L-aspartate 4-semialdehyde + pyruvate = (2S,4S)-4-hydroxy-2,3,4,5-tetrahydrodipicolinate + H2O + H(+)</text>
        <dbReference type="Rhea" id="RHEA:34171"/>
        <dbReference type="ChEBI" id="CHEBI:15361"/>
        <dbReference type="ChEBI" id="CHEBI:15377"/>
        <dbReference type="ChEBI" id="CHEBI:15378"/>
        <dbReference type="ChEBI" id="CHEBI:67139"/>
        <dbReference type="ChEBI" id="CHEBI:537519"/>
        <dbReference type="EC" id="4.3.3.7"/>
    </reaction>
</comment>
<evidence type="ECO:0000256" key="1">
    <source>
        <dbReference type="ARBA" id="ARBA00003294"/>
    </source>
</evidence>
<dbReference type="GO" id="GO:0005737">
    <property type="term" value="C:cytoplasm"/>
    <property type="evidence" value="ECO:0007669"/>
    <property type="project" value="UniProtKB-SubCell"/>
</dbReference>
<dbReference type="Gene3D" id="3.20.20.70">
    <property type="entry name" value="Aldolase class I"/>
    <property type="match status" value="1"/>
</dbReference>
<dbReference type="HOGENOM" id="CLU_049343_7_1_0"/>
<reference evidence="16 17" key="1">
    <citation type="journal article" date="2009" name="Appl. Environ. Microbiol.">
        <title>Genomic analysis of 'Elusimicrobium minutum,' the first cultivated representative of the phylum 'Elusimicrobia' (formerly termite group 1).</title>
        <authorList>
            <person name="Herlemann D.P.R."/>
            <person name="Geissinger O."/>
            <person name="Ikeda-Ohtsubo W."/>
            <person name="Kunin V."/>
            <person name="Sun H."/>
            <person name="Lapidus A."/>
            <person name="Hugenholtz P."/>
            <person name="Brune A."/>
        </authorList>
    </citation>
    <scope>NUCLEOTIDE SEQUENCE [LARGE SCALE GENOMIC DNA]</scope>
    <source>
        <strain evidence="16 17">Pei191</strain>
    </source>
</reference>
<dbReference type="EMBL" id="CP001055">
    <property type="protein sequence ID" value="ACC97601.1"/>
    <property type="molecule type" value="Genomic_DNA"/>
</dbReference>
<feature type="site" description="Part of a proton relay during catalysis" evidence="12">
    <location>
        <position position="107"/>
    </location>
</feature>
<protein>
    <recommendedName>
        <fullName evidence="4 12">4-hydroxy-tetrahydrodipicolinate synthase</fullName>
        <shortName evidence="12">HTPA synthase</shortName>
        <ecNumber evidence="4 12">4.3.3.7</ecNumber>
    </recommendedName>
</protein>
<dbReference type="PIRSF" id="PIRSF001365">
    <property type="entry name" value="DHDPS"/>
    <property type="match status" value="1"/>
</dbReference>
<evidence type="ECO:0000256" key="15">
    <source>
        <dbReference type="PIRSR" id="PIRSR001365-2"/>
    </source>
</evidence>
<dbReference type="OrthoDB" id="9782828at2"/>
<comment type="pathway">
    <text evidence="2 12">Amino-acid biosynthesis; L-lysine biosynthesis via DAP pathway; (S)-tetrahydrodipicolinate from L-aspartate: step 3/4.</text>
</comment>
<evidence type="ECO:0000256" key="12">
    <source>
        <dbReference type="HAMAP-Rule" id="MF_00418"/>
    </source>
</evidence>
<dbReference type="PANTHER" id="PTHR12128">
    <property type="entry name" value="DIHYDRODIPICOLINATE SYNTHASE"/>
    <property type="match status" value="1"/>
</dbReference>
<feature type="binding site" evidence="12 15">
    <location>
        <position position="45"/>
    </location>
    <ligand>
        <name>pyruvate</name>
        <dbReference type="ChEBI" id="CHEBI:15361"/>
    </ligand>
</feature>
<comment type="subunit">
    <text evidence="12">Homotetramer; dimer of dimers.</text>
</comment>
<dbReference type="SUPFAM" id="SSF51569">
    <property type="entry name" value="Aldolase"/>
    <property type="match status" value="1"/>
</dbReference>
<keyword evidence="10 12" id="KW-0704">Schiff base</keyword>
<dbReference type="HAMAP" id="MF_00418">
    <property type="entry name" value="DapA"/>
    <property type="match status" value="1"/>
</dbReference>
<dbReference type="InterPro" id="IPR013785">
    <property type="entry name" value="Aldolase_TIM"/>
</dbReference>
<dbReference type="UniPathway" id="UPA00034">
    <property type="reaction ID" value="UER00017"/>
</dbReference>
<evidence type="ECO:0000256" key="13">
    <source>
        <dbReference type="PIRNR" id="PIRNR001365"/>
    </source>
</evidence>
<dbReference type="RefSeq" id="WP_012414216.1">
    <property type="nucleotide sequence ID" value="NC_010644.1"/>
</dbReference>
<evidence type="ECO:0000256" key="14">
    <source>
        <dbReference type="PIRSR" id="PIRSR001365-1"/>
    </source>
</evidence>
<sequence>MFNGVFTALITPFGEKGQIDFPAMEKIIEANIASGIVGFVLLGTTAETPTLSKQEKHDIVAFAKKVINGRVKIIIGAGSNSTEDTFENAKEFLPYNPDAFLIVTPYYNKPNPSGLAAHYAEVAKLEKPIILYHIPGRTGLKVPVKLMKELVEKIPMIKGVKESDYDISHITCEAVELSTKIDIICGNDDLFLQMLSLNAKGIISAACNALSPVFVKMFKDPKDFKTFADAYELISACYYETNPTCVKYILNKLGFCSAVVRLPLGPISDENKKKIDSLVKNADKSFFIN</sequence>
<dbReference type="GO" id="GO:0009089">
    <property type="term" value="P:lysine biosynthetic process via diaminopimelate"/>
    <property type="evidence" value="ECO:0007669"/>
    <property type="project" value="UniProtKB-UniRule"/>
</dbReference>
<gene>
    <name evidence="12" type="primary">dapA</name>
    <name evidence="16" type="ordered locus">Emin_0033</name>
</gene>
<keyword evidence="8 12" id="KW-0457">Lysine biosynthesis</keyword>
<dbReference type="PROSITE" id="PS00666">
    <property type="entry name" value="DHDPS_2"/>
    <property type="match status" value="1"/>
</dbReference>
<dbReference type="PANTHER" id="PTHR12128:SF66">
    <property type="entry name" value="4-HYDROXY-2-OXOGLUTARATE ALDOLASE, MITOCHONDRIAL"/>
    <property type="match status" value="1"/>
</dbReference>
<feature type="active site" description="Proton donor/acceptor" evidence="12 14">
    <location>
        <position position="132"/>
    </location>
</feature>
<evidence type="ECO:0000256" key="9">
    <source>
        <dbReference type="ARBA" id="ARBA00023239"/>
    </source>
</evidence>
<keyword evidence="6 12" id="KW-0028">Amino-acid biosynthesis</keyword>
<proteinExistence type="inferred from homology"/>
<comment type="caution">
    <text evidence="12">Was originally thought to be a dihydrodipicolinate synthase (DHDPS), catalyzing the condensation of (S)-aspartate-beta-semialdehyde [(S)-ASA] and pyruvate to dihydrodipicolinate (DHDP). However, it was shown in E.coli that the product of the enzymatic reaction is not dihydrodipicolinate but in fact (4S)-4-hydroxy-2,3,4,5-tetrahydro-(2S)-dipicolinic acid (HTPA), and that the consecutive dehydration reaction leading to DHDP is not spontaneous but catalyzed by DapB.</text>
</comment>
<evidence type="ECO:0000256" key="10">
    <source>
        <dbReference type="ARBA" id="ARBA00023270"/>
    </source>
</evidence>
<organism evidence="16 17">
    <name type="scientific">Elusimicrobium minutum (strain Pei191)</name>
    <dbReference type="NCBI Taxonomy" id="445932"/>
    <lineage>
        <taxon>Bacteria</taxon>
        <taxon>Pseudomonadati</taxon>
        <taxon>Elusimicrobiota</taxon>
        <taxon>Elusimicrobia</taxon>
        <taxon>Elusimicrobiales</taxon>
        <taxon>Elusimicrobiaceae</taxon>
        <taxon>Elusimicrobium</taxon>
    </lineage>
</organism>
<keyword evidence="9 12" id="KW-0456">Lyase</keyword>
<feature type="binding site" evidence="12 15">
    <location>
        <position position="203"/>
    </location>
    <ligand>
        <name>pyruvate</name>
        <dbReference type="ChEBI" id="CHEBI:15361"/>
    </ligand>
</feature>
<dbReference type="EC" id="4.3.3.7" evidence="4 12"/>
<evidence type="ECO:0000256" key="6">
    <source>
        <dbReference type="ARBA" id="ARBA00022605"/>
    </source>
</evidence>